<proteinExistence type="predicted"/>
<evidence type="ECO:0000313" key="1">
    <source>
        <dbReference type="EMBL" id="HHP67447.1"/>
    </source>
</evidence>
<gene>
    <name evidence="1" type="ORF">ENM60_01420</name>
</gene>
<sequence>MVQPGYGRAVQSLGVTAVSVDTPIESWVVPSNEVVYLRLQGRVEWYAYEYSEEELEGLAGAIADVNPG</sequence>
<dbReference type="EMBL" id="DRYK01000025">
    <property type="protein sequence ID" value="HHP67447.1"/>
    <property type="molecule type" value="Genomic_DNA"/>
</dbReference>
<dbReference type="Pfam" id="PF01904">
    <property type="entry name" value="DUF72"/>
    <property type="match status" value="1"/>
</dbReference>
<dbReference type="SUPFAM" id="SSF117396">
    <property type="entry name" value="TM1631-like"/>
    <property type="match status" value="1"/>
</dbReference>
<organism evidence="1">
    <name type="scientific">Thermogladius calderae</name>
    <dbReference type="NCBI Taxonomy" id="1200300"/>
    <lineage>
        <taxon>Archaea</taxon>
        <taxon>Thermoproteota</taxon>
        <taxon>Thermoprotei</taxon>
        <taxon>Desulfurococcales</taxon>
        <taxon>Desulfurococcaceae</taxon>
        <taxon>Thermogladius</taxon>
    </lineage>
</organism>
<dbReference type="Gene3D" id="3.20.20.410">
    <property type="entry name" value="Protein of unknown function UPF0759"/>
    <property type="match status" value="1"/>
</dbReference>
<protein>
    <submittedName>
        <fullName evidence="1">DUF72 domain-containing protein</fullName>
    </submittedName>
</protein>
<dbReference type="InterPro" id="IPR036520">
    <property type="entry name" value="UPF0759_sf"/>
</dbReference>
<name>A0A7J3XXL8_9CREN</name>
<accession>A0A7J3XXL8</accession>
<reference evidence="1" key="1">
    <citation type="journal article" date="2020" name="mSystems">
        <title>Genome- and Community-Level Interaction Insights into Carbon Utilization and Element Cycling Functions of Hydrothermarchaeota in Hydrothermal Sediment.</title>
        <authorList>
            <person name="Zhou Z."/>
            <person name="Liu Y."/>
            <person name="Xu W."/>
            <person name="Pan J."/>
            <person name="Luo Z.H."/>
            <person name="Li M."/>
        </authorList>
    </citation>
    <scope>NUCLEOTIDE SEQUENCE [LARGE SCALE GENOMIC DNA]</scope>
    <source>
        <strain evidence="1">SpSt-110</strain>
    </source>
</reference>
<dbReference type="AlphaFoldDB" id="A0A7J3XXL8"/>
<comment type="caution">
    <text evidence="1">The sequence shown here is derived from an EMBL/GenBank/DDBJ whole genome shotgun (WGS) entry which is preliminary data.</text>
</comment>
<dbReference type="InterPro" id="IPR002763">
    <property type="entry name" value="DUF72"/>
</dbReference>